<reference evidence="2 3" key="1">
    <citation type="journal article" date="2024" name="bioRxiv">
        <title>A reference genome for Trichogramma kaykai: A tiny desert-dwelling parasitoid wasp with competing sex-ratio distorters.</title>
        <authorList>
            <person name="Culotta J."/>
            <person name="Lindsey A.R."/>
        </authorList>
    </citation>
    <scope>NUCLEOTIDE SEQUENCE [LARGE SCALE GENOMIC DNA]</scope>
    <source>
        <strain evidence="2 3">KSX58</strain>
    </source>
</reference>
<evidence type="ECO:0000313" key="3">
    <source>
        <dbReference type="Proteomes" id="UP001627154"/>
    </source>
</evidence>
<proteinExistence type="predicted"/>
<feature type="compositionally biased region" description="Basic and acidic residues" evidence="1">
    <location>
        <begin position="188"/>
        <end position="198"/>
    </location>
</feature>
<organism evidence="2 3">
    <name type="scientific">Trichogramma kaykai</name>
    <dbReference type="NCBI Taxonomy" id="54128"/>
    <lineage>
        <taxon>Eukaryota</taxon>
        <taxon>Metazoa</taxon>
        <taxon>Ecdysozoa</taxon>
        <taxon>Arthropoda</taxon>
        <taxon>Hexapoda</taxon>
        <taxon>Insecta</taxon>
        <taxon>Pterygota</taxon>
        <taxon>Neoptera</taxon>
        <taxon>Endopterygota</taxon>
        <taxon>Hymenoptera</taxon>
        <taxon>Apocrita</taxon>
        <taxon>Proctotrupomorpha</taxon>
        <taxon>Chalcidoidea</taxon>
        <taxon>Trichogrammatidae</taxon>
        <taxon>Trichogramma</taxon>
    </lineage>
</organism>
<dbReference type="AlphaFoldDB" id="A0ABD2VRV1"/>
<evidence type="ECO:0000256" key="1">
    <source>
        <dbReference type="SAM" id="MobiDB-lite"/>
    </source>
</evidence>
<feature type="compositionally biased region" description="Basic and acidic residues" evidence="1">
    <location>
        <begin position="62"/>
        <end position="72"/>
    </location>
</feature>
<sequence length="217" mass="24658">MEDSGIDSDPKITAHMDDDNAYAAGDSSSISSDDDHPHHHHAAALRPVGPLQQKFTTKQLQRKLEARIEQAKRIQRNSKYTKLPDQEPMDARQSSSQAEPSGSQLIPIKKLPIPMKKKKHNALVEIWHSDSDSEDELFPMTKKKARPKAEKKLMQPQQQHQQQQQQQQHSMIDAFSIEEMSEDDGSEDSLHLGSDSELHHRRDGYFGDCLACNCRVM</sequence>
<dbReference type="EMBL" id="JBJJXI010000193">
    <property type="protein sequence ID" value="KAL3383511.1"/>
    <property type="molecule type" value="Genomic_DNA"/>
</dbReference>
<feature type="compositionally biased region" description="Basic and acidic residues" evidence="1">
    <location>
        <begin position="8"/>
        <end position="18"/>
    </location>
</feature>
<feature type="compositionally biased region" description="Low complexity" evidence="1">
    <location>
        <begin position="155"/>
        <end position="169"/>
    </location>
</feature>
<keyword evidence="3" id="KW-1185">Reference proteome</keyword>
<evidence type="ECO:0000313" key="2">
    <source>
        <dbReference type="EMBL" id="KAL3383511.1"/>
    </source>
</evidence>
<feature type="compositionally biased region" description="Polar residues" evidence="1">
    <location>
        <begin position="92"/>
        <end position="104"/>
    </location>
</feature>
<gene>
    <name evidence="2" type="ORF">TKK_020614</name>
</gene>
<comment type="caution">
    <text evidence="2">The sequence shown here is derived from an EMBL/GenBank/DDBJ whole genome shotgun (WGS) entry which is preliminary data.</text>
</comment>
<dbReference type="Proteomes" id="UP001627154">
    <property type="component" value="Unassembled WGS sequence"/>
</dbReference>
<feature type="region of interest" description="Disordered" evidence="1">
    <location>
        <begin position="1"/>
        <end position="113"/>
    </location>
</feature>
<feature type="region of interest" description="Disordered" evidence="1">
    <location>
        <begin position="129"/>
        <end position="198"/>
    </location>
</feature>
<protein>
    <submittedName>
        <fullName evidence="2">Uncharacterized protein</fullName>
    </submittedName>
</protein>
<name>A0ABD2VRV1_9HYME</name>
<accession>A0ABD2VRV1</accession>